<dbReference type="InterPro" id="IPR045599">
    <property type="entry name" value="DUF6456"/>
</dbReference>
<proteinExistence type="predicted"/>
<feature type="domain" description="DUF6456" evidence="1">
    <location>
        <begin position="108"/>
        <end position="243"/>
    </location>
</feature>
<dbReference type="KEGG" id="niy:FQ775_12305"/>
<evidence type="ECO:0000313" key="3">
    <source>
        <dbReference type="Proteomes" id="UP000321389"/>
    </source>
</evidence>
<dbReference type="EMBL" id="CP042301">
    <property type="protein sequence ID" value="QDZ01095.1"/>
    <property type="molecule type" value="Genomic_DNA"/>
</dbReference>
<keyword evidence="3" id="KW-1185">Reference proteome</keyword>
<name>A0A5B8KZK8_9HYPH</name>
<dbReference type="Proteomes" id="UP000321389">
    <property type="component" value="Chromosome"/>
</dbReference>
<dbReference type="OrthoDB" id="7476630at2"/>
<evidence type="ECO:0000313" key="2">
    <source>
        <dbReference type="EMBL" id="QDZ01095.1"/>
    </source>
</evidence>
<evidence type="ECO:0000259" key="1">
    <source>
        <dbReference type="Pfam" id="PF20057"/>
    </source>
</evidence>
<accession>A0A5B8KZK8</accession>
<dbReference type="AlphaFoldDB" id="A0A5B8KZK8"/>
<sequence length="272" mass="29215">MGRQKAGDDQRILRFLRPGPAELAPCGRASRIRLVNGGGDQISVEEEAVTNLVRAGLVERDAPDGLRLTAAGVARYDRLRAGSEAFHAQHATLADSETVVEGNRQSVCVNLSESPLAQLARRRGRDGSPFLSEAEILAGERLRADFTRGQLMPRMGANWDVTAVARSGRGAGGAVDLSDMALSARQCVNAACDAVGPELSGVLVDVCCFLKGLAQVEAERQWPARSAKIVLKAALAALARHYDPRPRRHCVRVRHHWGSADYRPSLSGLGQP</sequence>
<organism evidence="2 3">
    <name type="scientific">Nitratireductor mangrovi</name>
    <dbReference type="NCBI Taxonomy" id="2599600"/>
    <lineage>
        <taxon>Bacteria</taxon>
        <taxon>Pseudomonadati</taxon>
        <taxon>Pseudomonadota</taxon>
        <taxon>Alphaproteobacteria</taxon>
        <taxon>Hyphomicrobiales</taxon>
        <taxon>Phyllobacteriaceae</taxon>
        <taxon>Nitratireductor</taxon>
    </lineage>
</organism>
<reference evidence="2" key="1">
    <citation type="submission" date="2020-04" db="EMBL/GenBank/DDBJ databases">
        <title>Nitratireductor sp. nov. isolated from mangrove soil.</title>
        <authorList>
            <person name="Ye Y."/>
        </authorList>
    </citation>
    <scope>NUCLEOTIDE SEQUENCE</scope>
    <source>
        <strain evidence="2">SY7</strain>
    </source>
</reference>
<gene>
    <name evidence="2" type="ORF">FQ775_12305</name>
</gene>
<protein>
    <recommendedName>
        <fullName evidence="1">DUF6456 domain-containing protein</fullName>
    </recommendedName>
</protein>
<dbReference type="Pfam" id="PF20057">
    <property type="entry name" value="DUF6456"/>
    <property type="match status" value="1"/>
</dbReference>
<dbReference type="RefSeq" id="WP_146299740.1">
    <property type="nucleotide sequence ID" value="NZ_CP042301.2"/>
</dbReference>